<dbReference type="eggNOG" id="ENOG502RM4B">
    <property type="taxonomic scope" value="Eukaryota"/>
</dbReference>
<dbReference type="PRINTS" id="PR00092">
    <property type="entry name" value="TYROSINASE"/>
</dbReference>
<dbReference type="SMR" id="G0S2W4"/>
<feature type="domain" description="Tyrosinase copper-binding" evidence="4">
    <location>
        <begin position="305"/>
        <end position="316"/>
    </location>
</feature>
<evidence type="ECO:0000313" key="5">
    <source>
        <dbReference type="EMBL" id="EGS22347.1"/>
    </source>
</evidence>
<feature type="chain" id="PRO_5003409249" description="Tyrosinase copper-binding domain-containing protein" evidence="3">
    <location>
        <begin position="20"/>
        <end position="382"/>
    </location>
</feature>
<dbReference type="PANTHER" id="PTHR11474">
    <property type="entry name" value="TYROSINASE FAMILY MEMBER"/>
    <property type="match status" value="1"/>
</dbReference>
<dbReference type="RefSeq" id="XP_006692366.1">
    <property type="nucleotide sequence ID" value="XM_006692303.1"/>
</dbReference>
<dbReference type="Gene3D" id="1.10.1280.10">
    <property type="entry name" value="Di-copper center containing domain from catechol oxidase"/>
    <property type="match status" value="1"/>
</dbReference>
<dbReference type="SUPFAM" id="SSF48056">
    <property type="entry name" value="Di-copper centre-containing domain"/>
    <property type="match status" value="1"/>
</dbReference>
<dbReference type="InterPro" id="IPR008922">
    <property type="entry name" value="Di-copper_centre_dom_sf"/>
</dbReference>
<sequence>MKFLSFAIASLAAASGASAINLPSFEQFAIDSGLALAGLNGIALVNSAFHYKGGCNPLNVKIRREWRTLTKSQRRQYIAAVKCVLKKPSILPNGWAPGSKSLFDDFTWVHMNQTLFIHNTGNFLIWHRYFIQLFEDELQKCGYNGGLPYWEWGYDVKNPRDSPVFDGSDTSLGGDGEYIPNKPNVEITPIGSPGPIILKPGTGGGCVKTGPFAGMITHLGPSTEADPNQDNPRCLKRDLNPDCAQRFTSFRNTTELILNSPNIEIFRTHLEGDPRYTPYSLGVHGGGHFTIAGDPGSDAFISPGDPAFYLHHSQVDRVYWIWQMLDFQNRQTVFGTQAIMDLWPAPNTTVEDVIDIRPVASKTYKIKELMNTVGGPLCYIYI</sequence>
<gene>
    <name evidence="5" type="ORF">CTHT_0018720</name>
</gene>
<evidence type="ECO:0000256" key="1">
    <source>
        <dbReference type="ARBA" id="ARBA00022723"/>
    </source>
</evidence>
<dbReference type="InterPro" id="IPR002227">
    <property type="entry name" value="Tyrosinase_Cu-bd"/>
</dbReference>
<organism evidence="6">
    <name type="scientific">Chaetomium thermophilum (strain DSM 1495 / CBS 144.50 / IMI 039719)</name>
    <name type="common">Thermochaetoides thermophila</name>
    <dbReference type="NCBI Taxonomy" id="759272"/>
    <lineage>
        <taxon>Eukaryota</taxon>
        <taxon>Fungi</taxon>
        <taxon>Dikarya</taxon>
        <taxon>Ascomycota</taxon>
        <taxon>Pezizomycotina</taxon>
        <taxon>Sordariomycetes</taxon>
        <taxon>Sordariomycetidae</taxon>
        <taxon>Sordariales</taxon>
        <taxon>Chaetomiaceae</taxon>
        <taxon>Thermochaetoides</taxon>
    </lineage>
</organism>
<evidence type="ECO:0000259" key="4">
    <source>
        <dbReference type="PROSITE" id="PS00498"/>
    </source>
</evidence>
<feature type="signal peptide" evidence="3">
    <location>
        <begin position="1"/>
        <end position="19"/>
    </location>
</feature>
<keyword evidence="6" id="KW-1185">Reference proteome</keyword>
<keyword evidence="1" id="KW-0479">Metal-binding</keyword>
<name>G0S2W4_CHATD</name>
<dbReference type="GO" id="GO:0016491">
    <property type="term" value="F:oxidoreductase activity"/>
    <property type="evidence" value="ECO:0007669"/>
    <property type="project" value="UniProtKB-KW"/>
</dbReference>
<evidence type="ECO:0000256" key="3">
    <source>
        <dbReference type="SAM" id="SignalP"/>
    </source>
</evidence>
<proteinExistence type="predicted"/>
<accession>G0S2W4</accession>
<dbReference type="InterPro" id="IPR050316">
    <property type="entry name" value="Tyrosinase/Hemocyanin"/>
</dbReference>
<keyword evidence="2" id="KW-0560">Oxidoreductase</keyword>
<dbReference type="EMBL" id="GL988040">
    <property type="protein sequence ID" value="EGS22347.1"/>
    <property type="molecule type" value="Genomic_DNA"/>
</dbReference>
<keyword evidence="3" id="KW-0732">Signal</keyword>
<evidence type="ECO:0000256" key="2">
    <source>
        <dbReference type="ARBA" id="ARBA00023002"/>
    </source>
</evidence>
<dbReference type="AlphaFoldDB" id="G0S2W4"/>
<dbReference type="Pfam" id="PF00264">
    <property type="entry name" value="Tyrosinase"/>
    <property type="match status" value="1"/>
</dbReference>
<dbReference type="GO" id="GO:0046872">
    <property type="term" value="F:metal ion binding"/>
    <property type="evidence" value="ECO:0007669"/>
    <property type="project" value="UniProtKB-KW"/>
</dbReference>
<dbReference type="HOGENOM" id="CLU_035914_0_1_1"/>
<protein>
    <recommendedName>
        <fullName evidence="4">Tyrosinase copper-binding domain-containing protein</fullName>
    </recommendedName>
</protein>
<dbReference type="STRING" id="759272.G0S2W4"/>
<dbReference type="PANTHER" id="PTHR11474:SF125">
    <property type="entry name" value="N-ACETYL-6-HYDROXYTRYPTOPHAN OXIDASE IVOB-RELATED"/>
    <property type="match status" value="1"/>
</dbReference>
<dbReference type="GeneID" id="18255910"/>
<dbReference type="OMA" id="ADMYISP"/>
<dbReference type="OrthoDB" id="6132182at2759"/>
<dbReference type="Proteomes" id="UP000008066">
    <property type="component" value="Unassembled WGS sequence"/>
</dbReference>
<dbReference type="PROSITE" id="PS00498">
    <property type="entry name" value="TYROSINASE_2"/>
    <property type="match status" value="1"/>
</dbReference>
<dbReference type="KEGG" id="cthr:CTHT_0018720"/>
<reference evidence="5 6" key="1">
    <citation type="journal article" date="2011" name="Cell">
        <title>Insight into structure and assembly of the nuclear pore complex by utilizing the genome of a eukaryotic thermophile.</title>
        <authorList>
            <person name="Amlacher S."/>
            <person name="Sarges P."/>
            <person name="Flemming D."/>
            <person name="van Noort V."/>
            <person name="Kunze R."/>
            <person name="Devos D.P."/>
            <person name="Arumugam M."/>
            <person name="Bork P."/>
            <person name="Hurt E."/>
        </authorList>
    </citation>
    <scope>NUCLEOTIDE SEQUENCE [LARGE SCALE GENOMIC DNA]</scope>
    <source>
        <strain evidence="6">DSM 1495 / CBS 144.50 / IMI 039719</strain>
    </source>
</reference>
<evidence type="ECO:0000313" key="6">
    <source>
        <dbReference type="Proteomes" id="UP000008066"/>
    </source>
</evidence>